<sequence>MRKSKGLLTVVAAVCFILGCLSPHQAYALSNTLTTDKVLVSEKDTKNKSDSQTEEAGLKEGQDTDDPDDHTTGPAVTESAENSGSPDENTSSQNIDTDDNVPKSDDKADLKDDTKNSDKVDENLWYSKKNPMQKDHQKLLWDCCQKRNIDYIDMLALIYTESNFNEKCTTGKYHGYFQISTGNCANLAATLKTKNKPLDGTININWGTAMYGWILADKRVKGLEGKKKRDIALSIYQRGTGGYDKHGISTKFLDIYYEKRSIAVQWYETKNK</sequence>
<gene>
    <name evidence="3" type="ORF">DFR58_1088</name>
</gene>
<dbReference type="OrthoDB" id="1864076at2"/>
<evidence type="ECO:0000313" key="4">
    <source>
        <dbReference type="Proteomes" id="UP000253034"/>
    </source>
</evidence>
<protein>
    <recommendedName>
        <fullName evidence="5">Transglycosylase-like protein with SLT domain</fullName>
    </recommendedName>
</protein>
<proteinExistence type="predicted"/>
<dbReference type="PROSITE" id="PS51257">
    <property type="entry name" value="PROKAR_LIPOPROTEIN"/>
    <property type="match status" value="1"/>
</dbReference>
<dbReference type="AlphaFoldDB" id="A0A369B717"/>
<dbReference type="InterPro" id="IPR023346">
    <property type="entry name" value="Lysozyme-like_dom_sf"/>
</dbReference>
<name>A0A369B717_9FIRM</name>
<feature type="chain" id="PRO_5016975950" description="Transglycosylase-like protein with SLT domain" evidence="2">
    <location>
        <begin position="29"/>
        <end position="272"/>
    </location>
</feature>
<accession>A0A369B717</accession>
<feature type="region of interest" description="Disordered" evidence="1">
    <location>
        <begin position="44"/>
        <end position="117"/>
    </location>
</feature>
<evidence type="ECO:0000256" key="1">
    <source>
        <dbReference type="SAM" id="MobiDB-lite"/>
    </source>
</evidence>
<dbReference type="Proteomes" id="UP000253034">
    <property type="component" value="Unassembled WGS sequence"/>
</dbReference>
<feature type="compositionally biased region" description="Polar residues" evidence="1">
    <location>
        <begin position="79"/>
        <end position="95"/>
    </location>
</feature>
<keyword evidence="4" id="KW-1185">Reference proteome</keyword>
<reference evidence="3 4" key="1">
    <citation type="submission" date="2018-07" db="EMBL/GenBank/DDBJ databases">
        <title>Genomic Encyclopedia of Type Strains, Phase IV (KMG-IV): sequencing the most valuable type-strain genomes for metagenomic binning, comparative biology and taxonomic classification.</title>
        <authorList>
            <person name="Goeker M."/>
        </authorList>
    </citation>
    <scope>NUCLEOTIDE SEQUENCE [LARGE SCALE GENOMIC DNA]</scope>
    <source>
        <strain evidence="3 4">DSM 27016</strain>
    </source>
</reference>
<feature type="compositionally biased region" description="Basic and acidic residues" evidence="1">
    <location>
        <begin position="44"/>
        <end position="62"/>
    </location>
</feature>
<feature type="signal peptide" evidence="2">
    <location>
        <begin position="1"/>
        <end position="28"/>
    </location>
</feature>
<keyword evidence="2" id="KW-0732">Signal</keyword>
<evidence type="ECO:0000256" key="2">
    <source>
        <dbReference type="SAM" id="SignalP"/>
    </source>
</evidence>
<dbReference type="RefSeq" id="WP_114297359.1">
    <property type="nucleotide sequence ID" value="NZ_QPJT01000008.1"/>
</dbReference>
<dbReference type="SUPFAM" id="SSF53955">
    <property type="entry name" value="Lysozyme-like"/>
    <property type="match status" value="1"/>
</dbReference>
<evidence type="ECO:0008006" key="5">
    <source>
        <dbReference type="Google" id="ProtNLM"/>
    </source>
</evidence>
<organism evidence="3 4">
    <name type="scientific">Anaerobacterium chartisolvens</name>
    <dbReference type="NCBI Taxonomy" id="1297424"/>
    <lineage>
        <taxon>Bacteria</taxon>
        <taxon>Bacillati</taxon>
        <taxon>Bacillota</taxon>
        <taxon>Clostridia</taxon>
        <taxon>Eubacteriales</taxon>
        <taxon>Oscillospiraceae</taxon>
        <taxon>Anaerobacterium</taxon>
    </lineage>
</organism>
<evidence type="ECO:0000313" key="3">
    <source>
        <dbReference type="EMBL" id="RCX17115.1"/>
    </source>
</evidence>
<comment type="caution">
    <text evidence="3">The sequence shown here is derived from an EMBL/GenBank/DDBJ whole genome shotgun (WGS) entry which is preliminary data.</text>
</comment>
<dbReference type="Gene3D" id="1.10.530.10">
    <property type="match status" value="1"/>
</dbReference>
<feature type="compositionally biased region" description="Basic and acidic residues" evidence="1">
    <location>
        <begin position="100"/>
        <end position="117"/>
    </location>
</feature>
<dbReference type="EMBL" id="QPJT01000008">
    <property type="protein sequence ID" value="RCX17115.1"/>
    <property type="molecule type" value="Genomic_DNA"/>
</dbReference>